<sequence length="164" mass="18601">MSLRNILDKVKGLDSRLSDLTTDVEDLKKKDQAQCELNKVESRHSCSRCPYSRSKERAGQHSGKRYFRANRTESYLLEDEEDFKQLMEVSEETHCLLTDSCMRGRVKCMPSPHTGNAILDVVSNVLAELDIEPNKDDVHHSFNNVKGKSDEDLTLIEETSVAAV</sequence>
<name>A0A1X7TZ93_AMPQE</name>
<accession>A0A1X7TZ93</accession>
<dbReference type="InParanoid" id="A0A1X7TZ93"/>
<dbReference type="AlphaFoldDB" id="A0A1X7TZ93"/>
<proteinExistence type="predicted"/>
<organism evidence="1">
    <name type="scientific">Amphimedon queenslandica</name>
    <name type="common">Sponge</name>
    <dbReference type="NCBI Taxonomy" id="400682"/>
    <lineage>
        <taxon>Eukaryota</taxon>
        <taxon>Metazoa</taxon>
        <taxon>Porifera</taxon>
        <taxon>Demospongiae</taxon>
        <taxon>Heteroscleromorpha</taxon>
        <taxon>Haplosclerida</taxon>
        <taxon>Niphatidae</taxon>
        <taxon>Amphimedon</taxon>
    </lineage>
</organism>
<protein>
    <submittedName>
        <fullName evidence="1">Uncharacterized protein</fullName>
    </submittedName>
</protein>
<evidence type="ECO:0000313" key="1">
    <source>
        <dbReference type="EnsemblMetazoa" id="Aqu2.1.20640_001"/>
    </source>
</evidence>
<dbReference type="EnsemblMetazoa" id="Aqu2.1.20640_001">
    <property type="protein sequence ID" value="Aqu2.1.20640_001"/>
    <property type="gene ID" value="Aqu2.1.20640"/>
</dbReference>
<reference evidence="1" key="1">
    <citation type="submission" date="2017-05" db="UniProtKB">
        <authorList>
            <consortium name="EnsemblMetazoa"/>
        </authorList>
    </citation>
    <scope>IDENTIFICATION</scope>
</reference>